<evidence type="ECO:0000313" key="4">
    <source>
        <dbReference type="EMBL" id="SMP16229.1"/>
    </source>
</evidence>
<dbReference type="AlphaFoldDB" id="A0AA45WMX9"/>
<dbReference type="RefSeq" id="WP_265134552.1">
    <property type="nucleotide sequence ID" value="NZ_FXTX01000015.1"/>
</dbReference>
<dbReference type="InterPro" id="IPR006143">
    <property type="entry name" value="RND_pump_MFP"/>
</dbReference>
<dbReference type="PANTHER" id="PTHR30469">
    <property type="entry name" value="MULTIDRUG RESISTANCE PROTEIN MDTA"/>
    <property type="match status" value="1"/>
</dbReference>
<evidence type="ECO:0000256" key="2">
    <source>
        <dbReference type="SAM" id="Coils"/>
    </source>
</evidence>
<gene>
    <name evidence="4" type="ORF">SAMN06264868_1155</name>
</gene>
<dbReference type="PANTHER" id="PTHR30469:SF15">
    <property type="entry name" value="HLYD FAMILY OF SECRETION PROTEINS"/>
    <property type="match status" value="1"/>
</dbReference>
<feature type="domain" description="YknX-like C-terminal permuted SH3-like" evidence="3">
    <location>
        <begin position="276"/>
        <end position="341"/>
    </location>
</feature>
<reference evidence="4" key="1">
    <citation type="submission" date="2017-05" db="EMBL/GenBank/DDBJ databases">
        <authorList>
            <person name="Varghese N."/>
            <person name="Submissions S."/>
        </authorList>
    </citation>
    <scope>NUCLEOTIDE SEQUENCE</scope>
    <source>
        <strain evidence="4">DSM 18763</strain>
    </source>
</reference>
<dbReference type="EMBL" id="FXTX01000015">
    <property type="protein sequence ID" value="SMP16229.1"/>
    <property type="molecule type" value="Genomic_DNA"/>
</dbReference>
<dbReference type="GO" id="GO:0015562">
    <property type="term" value="F:efflux transmembrane transporter activity"/>
    <property type="evidence" value="ECO:0007669"/>
    <property type="project" value="TreeGrafter"/>
</dbReference>
<dbReference type="GO" id="GO:1990281">
    <property type="term" value="C:efflux pump complex"/>
    <property type="evidence" value="ECO:0007669"/>
    <property type="project" value="TreeGrafter"/>
</dbReference>
<comment type="similarity">
    <text evidence="1">Belongs to the membrane fusion protein (MFP) (TC 8.A.1) family.</text>
</comment>
<dbReference type="Gene3D" id="2.40.50.100">
    <property type="match status" value="1"/>
</dbReference>
<evidence type="ECO:0000313" key="5">
    <source>
        <dbReference type="Proteomes" id="UP001157947"/>
    </source>
</evidence>
<accession>A0AA45WMX9</accession>
<dbReference type="Gene3D" id="1.10.287.470">
    <property type="entry name" value="Helix hairpin bin"/>
    <property type="match status" value="1"/>
</dbReference>
<evidence type="ECO:0000259" key="3">
    <source>
        <dbReference type="Pfam" id="PF25989"/>
    </source>
</evidence>
<comment type="caution">
    <text evidence="4">The sequence shown here is derived from an EMBL/GenBank/DDBJ whole genome shotgun (WGS) entry which is preliminary data.</text>
</comment>
<keyword evidence="2" id="KW-0175">Coiled coil</keyword>
<sequence length="343" mass="39149">MRSLIYIFLFFIISNIYAEDFENKTDKVAVPVKISKPMEKISYLTIEVPAVVNIDNFCTINSKTEGYITTLIGRGDFVKKGMKIAEVKNEFLKTNIASLKNKINLSEEELNNLNKKLKNYEELYKLGLLSKNDLSDLKNTVIAKNLELENLKNQLKLSKIQEVNSKILSTCEGYIVEIIPNQSYIQLGSQIAKVYNPKKNFLSLYIPIEYLTQMKVNQNIKIKVLQKWYTAKIKEIIPVSEANLIEVKVYPVNDFSLPLNYKFTAQVEINETKGFSIPKEAIIIKDNKPFIFVVVGNKAKIRPVNILKDLGNEVLVSGNLSLNDQIIIQNAYRLEDGTEVIIK</sequence>
<evidence type="ECO:0000256" key="1">
    <source>
        <dbReference type="ARBA" id="ARBA00009477"/>
    </source>
</evidence>
<proteinExistence type="inferred from homology"/>
<dbReference type="InterPro" id="IPR058637">
    <property type="entry name" value="YknX-like_C"/>
</dbReference>
<dbReference type="Proteomes" id="UP001157947">
    <property type="component" value="Unassembled WGS sequence"/>
</dbReference>
<protein>
    <submittedName>
        <fullName evidence="4">RND family efflux transporter, MFP subunit</fullName>
    </submittedName>
</protein>
<dbReference type="Pfam" id="PF25989">
    <property type="entry name" value="YknX_C"/>
    <property type="match status" value="1"/>
</dbReference>
<dbReference type="Gene3D" id="2.40.420.20">
    <property type="match status" value="1"/>
</dbReference>
<keyword evidence="5" id="KW-1185">Reference proteome</keyword>
<dbReference type="NCBIfam" id="TIGR01730">
    <property type="entry name" value="RND_mfp"/>
    <property type="match status" value="1"/>
</dbReference>
<organism evidence="4 5">
    <name type="scientific">Venenivibrio stagnispumantis</name>
    <dbReference type="NCBI Taxonomy" id="407998"/>
    <lineage>
        <taxon>Bacteria</taxon>
        <taxon>Pseudomonadati</taxon>
        <taxon>Aquificota</taxon>
        <taxon>Aquificia</taxon>
        <taxon>Aquificales</taxon>
        <taxon>Hydrogenothermaceae</taxon>
        <taxon>Venenivibrio</taxon>
    </lineage>
</organism>
<feature type="coiled-coil region" evidence="2">
    <location>
        <begin position="82"/>
        <end position="154"/>
    </location>
</feature>
<name>A0AA45WMX9_9AQUI</name>